<feature type="transmembrane region" description="Helical" evidence="1">
    <location>
        <begin position="39"/>
        <end position="57"/>
    </location>
</feature>
<keyword evidence="1" id="KW-0472">Membrane</keyword>
<dbReference type="AlphaFoldDB" id="A0A023B217"/>
<accession>A0A023B217</accession>
<name>A0A023B217_GRENI</name>
<gene>
    <name evidence="2" type="ORF">GNI_126520</name>
</gene>
<evidence type="ECO:0000313" key="2">
    <source>
        <dbReference type="EMBL" id="EZG50023.1"/>
    </source>
</evidence>
<dbReference type="GeneID" id="22914448"/>
<reference evidence="2" key="1">
    <citation type="submission" date="2013-12" db="EMBL/GenBank/DDBJ databases">
        <authorList>
            <person name="Omoto C.K."/>
            <person name="Sibley D."/>
            <person name="Venepally P."/>
            <person name="Hadjithomas M."/>
            <person name="Karamycheva S."/>
            <person name="Brunk B."/>
            <person name="Roos D."/>
            <person name="Caler E."/>
            <person name="Lorenzi H."/>
        </authorList>
    </citation>
    <scope>NUCLEOTIDE SEQUENCE</scope>
</reference>
<feature type="transmembrane region" description="Helical" evidence="1">
    <location>
        <begin position="83"/>
        <end position="101"/>
    </location>
</feature>
<dbReference type="Proteomes" id="UP000019763">
    <property type="component" value="Unassembled WGS sequence"/>
</dbReference>
<keyword evidence="1" id="KW-1133">Transmembrane helix</keyword>
<sequence length="193" mass="21000">MSTARPSTARPYDNELDPVETTVIMEGGAPPPRPPFKTAWTFVLAALLAGLTVSFWVAGRTAYAFVTCLLFLCTLLADGHPNALGALSCLAILMAVTNFVTSYQDMDRMVHLQLPLAPVSLAARHRQLYGLTVSRSLFQDWTWKLVKDLCRNKSTQAKALSYLGGMVLSPPTAITAVGISWKAFRYVSSLGGF</sequence>
<dbReference type="EMBL" id="AFNH02000943">
    <property type="protein sequence ID" value="EZG50023.1"/>
    <property type="molecule type" value="Genomic_DNA"/>
</dbReference>
<dbReference type="VEuPathDB" id="CryptoDB:GNI_126520"/>
<proteinExistence type="predicted"/>
<organism evidence="2 3">
    <name type="scientific">Gregarina niphandrodes</name>
    <name type="common">Septate eugregarine</name>
    <dbReference type="NCBI Taxonomy" id="110365"/>
    <lineage>
        <taxon>Eukaryota</taxon>
        <taxon>Sar</taxon>
        <taxon>Alveolata</taxon>
        <taxon>Apicomplexa</taxon>
        <taxon>Conoidasida</taxon>
        <taxon>Gregarinasina</taxon>
        <taxon>Eugregarinorida</taxon>
        <taxon>Gregarinidae</taxon>
        <taxon>Gregarina</taxon>
    </lineage>
</organism>
<keyword evidence="3" id="KW-1185">Reference proteome</keyword>
<comment type="caution">
    <text evidence="2">The sequence shown here is derived from an EMBL/GenBank/DDBJ whole genome shotgun (WGS) entry which is preliminary data.</text>
</comment>
<dbReference type="RefSeq" id="XP_011132027.1">
    <property type="nucleotide sequence ID" value="XM_011133725.1"/>
</dbReference>
<keyword evidence="1 2" id="KW-0812">Transmembrane</keyword>
<protein>
    <submittedName>
        <fullName evidence="2">Transmembrane protein</fullName>
    </submittedName>
</protein>
<evidence type="ECO:0000256" key="1">
    <source>
        <dbReference type="SAM" id="Phobius"/>
    </source>
</evidence>
<evidence type="ECO:0000313" key="3">
    <source>
        <dbReference type="Proteomes" id="UP000019763"/>
    </source>
</evidence>